<accession>A0AAJ7L5K9</accession>
<name>A0AAJ7L5K9_9ACAR</name>
<dbReference type="GeneID" id="100905675"/>
<protein>
    <submittedName>
        <fullName evidence="3">Keratin-associated protein 19-2</fullName>
    </submittedName>
</protein>
<keyword evidence="1" id="KW-0732">Signal</keyword>
<feature type="chain" id="PRO_5042485438" evidence="1">
    <location>
        <begin position="21"/>
        <end position="91"/>
    </location>
</feature>
<gene>
    <name evidence="3" type="primary">LOC100905675</name>
</gene>
<dbReference type="KEGG" id="goe:100905675"/>
<sequence length="91" mass="9285">MQFVPLLFVVVAAGVCCVSAGYLGHGYSSGISYSFDNQKAPLYYGKIGYGGYGKLGYGGLGYAGLGYGGYGKLGYGGYGGVGYGGYYGGLY</sequence>
<evidence type="ECO:0000256" key="1">
    <source>
        <dbReference type="SAM" id="SignalP"/>
    </source>
</evidence>
<dbReference type="AlphaFoldDB" id="A0AAJ7L5K9"/>
<dbReference type="RefSeq" id="XP_018494851.1">
    <property type="nucleotide sequence ID" value="XM_018639335.1"/>
</dbReference>
<proteinExistence type="predicted"/>
<reference evidence="3" key="1">
    <citation type="submission" date="2025-08" db="UniProtKB">
        <authorList>
            <consortium name="RefSeq"/>
        </authorList>
    </citation>
    <scope>IDENTIFICATION</scope>
</reference>
<feature type="signal peptide" evidence="1">
    <location>
        <begin position="1"/>
        <end position="20"/>
    </location>
</feature>
<dbReference type="Proteomes" id="UP000694867">
    <property type="component" value="Unplaced"/>
</dbReference>
<evidence type="ECO:0000313" key="3">
    <source>
        <dbReference type="RefSeq" id="XP_018494851.1"/>
    </source>
</evidence>
<keyword evidence="2" id="KW-1185">Reference proteome</keyword>
<evidence type="ECO:0000313" key="2">
    <source>
        <dbReference type="Proteomes" id="UP000694867"/>
    </source>
</evidence>
<organism evidence="2 3">
    <name type="scientific">Galendromus occidentalis</name>
    <name type="common">western predatory mite</name>
    <dbReference type="NCBI Taxonomy" id="34638"/>
    <lineage>
        <taxon>Eukaryota</taxon>
        <taxon>Metazoa</taxon>
        <taxon>Ecdysozoa</taxon>
        <taxon>Arthropoda</taxon>
        <taxon>Chelicerata</taxon>
        <taxon>Arachnida</taxon>
        <taxon>Acari</taxon>
        <taxon>Parasitiformes</taxon>
        <taxon>Mesostigmata</taxon>
        <taxon>Gamasina</taxon>
        <taxon>Phytoseioidea</taxon>
        <taxon>Phytoseiidae</taxon>
        <taxon>Typhlodrominae</taxon>
        <taxon>Galendromus</taxon>
    </lineage>
</organism>